<dbReference type="Proteomes" id="UP000269396">
    <property type="component" value="Unassembled WGS sequence"/>
</dbReference>
<evidence type="ECO:0000313" key="1">
    <source>
        <dbReference type="EMBL" id="VDP83953.1"/>
    </source>
</evidence>
<sequence>MDTINYELILGDVCYTTYLGKVVSLKHSYNN</sequence>
<keyword evidence="2" id="KW-1185">Reference proteome</keyword>
<evidence type="ECO:0000313" key="2">
    <source>
        <dbReference type="Proteomes" id="UP000269396"/>
    </source>
</evidence>
<organism evidence="1 2">
    <name type="scientific">Schistosoma mattheei</name>
    <dbReference type="NCBI Taxonomy" id="31246"/>
    <lineage>
        <taxon>Eukaryota</taxon>
        <taxon>Metazoa</taxon>
        <taxon>Spiralia</taxon>
        <taxon>Lophotrochozoa</taxon>
        <taxon>Platyhelminthes</taxon>
        <taxon>Trematoda</taxon>
        <taxon>Digenea</taxon>
        <taxon>Strigeidida</taxon>
        <taxon>Schistosomatoidea</taxon>
        <taxon>Schistosomatidae</taxon>
        <taxon>Schistosoma</taxon>
    </lineage>
</organism>
<accession>A0A3P8KQR0</accession>
<dbReference type="AlphaFoldDB" id="A0A3P8KQR0"/>
<name>A0A3P8KQR0_9TREM</name>
<protein>
    <submittedName>
        <fullName evidence="1">Uncharacterized protein</fullName>
    </submittedName>
</protein>
<dbReference type="EMBL" id="UZAL01046071">
    <property type="protein sequence ID" value="VDP83953.1"/>
    <property type="molecule type" value="Genomic_DNA"/>
</dbReference>
<proteinExistence type="predicted"/>
<reference evidence="1 2" key="1">
    <citation type="submission" date="2018-11" db="EMBL/GenBank/DDBJ databases">
        <authorList>
            <consortium name="Pathogen Informatics"/>
        </authorList>
    </citation>
    <scope>NUCLEOTIDE SEQUENCE [LARGE SCALE GENOMIC DNA]</scope>
    <source>
        <strain>Denwood</strain>
        <strain evidence="2">Zambia</strain>
    </source>
</reference>
<gene>
    <name evidence="1" type="ORF">SMTD_LOCUS21035</name>
</gene>